<dbReference type="EMBL" id="MGAF01000033">
    <property type="protein sequence ID" value="OGK40406.1"/>
    <property type="molecule type" value="Genomic_DNA"/>
</dbReference>
<sequence>MSRIILNRQFIVDKGREIYYKIRPELKKKYNEGHYVTIEVNSGKYFIGKTPIEAMDIAKKHFPKRKFYMAQVGSMTSLMK</sequence>
<accession>A0A1F7IAL6</accession>
<comment type="caution">
    <text evidence="1">The sequence shown here is derived from an EMBL/GenBank/DDBJ whole genome shotgun (WGS) entry which is preliminary data.</text>
</comment>
<dbReference type="STRING" id="1802055.A3A74_01730"/>
<proteinExistence type="predicted"/>
<organism evidence="1 2">
    <name type="scientific">Candidatus Roizmanbacteria bacterium RIFCSPLOWO2_01_FULL_35_13</name>
    <dbReference type="NCBI Taxonomy" id="1802055"/>
    <lineage>
        <taxon>Bacteria</taxon>
        <taxon>Candidatus Roizmaniibacteriota</taxon>
    </lineage>
</organism>
<gene>
    <name evidence="1" type="ORF">A3A74_01730</name>
</gene>
<reference evidence="1 2" key="1">
    <citation type="journal article" date="2016" name="Nat. Commun.">
        <title>Thousands of microbial genomes shed light on interconnected biogeochemical processes in an aquifer system.</title>
        <authorList>
            <person name="Anantharaman K."/>
            <person name="Brown C.T."/>
            <person name="Hug L.A."/>
            <person name="Sharon I."/>
            <person name="Castelle C.J."/>
            <person name="Probst A.J."/>
            <person name="Thomas B.C."/>
            <person name="Singh A."/>
            <person name="Wilkins M.J."/>
            <person name="Karaoz U."/>
            <person name="Brodie E.L."/>
            <person name="Williams K.H."/>
            <person name="Hubbard S.S."/>
            <person name="Banfield J.F."/>
        </authorList>
    </citation>
    <scope>NUCLEOTIDE SEQUENCE [LARGE SCALE GENOMIC DNA]</scope>
</reference>
<evidence type="ECO:0008006" key="3">
    <source>
        <dbReference type="Google" id="ProtNLM"/>
    </source>
</evidence>
<name>A0A1F7IAL6_9BACT</name>
<dbReference type="Proteomes" id="UP000179270">
    <property type="component" value="Unassembled WGS sequence"/>
</dbReference>
<protein>
    <recommendedName>
        <fullName evidence="3">DUF5678 domain-containing protein</fullName>
    </recommendedName>
</protein>
<evidence type="ECO:0000313" key="2">
    <source>
        <dbReference type="Proteomes" id="UP000179270"/>
    </source>
</evidence>
<evidence type="ECO:0000313" key="1">
    <source>
        <dbReference type="EMBL" id="OGK40406.1"/>
    </source>
</evidence>
<dbReference type="AlphaFoldDB" id="A0A1F7IAL6"/>